<dbReference type="RefSeq" id="WP_228640352.1">
    <property type="nucleotide sequence ID" value="NZ_CP010975.1"/>
</dbReference>
<dbReference type="STRING" id="914150.TQ33_0563"/>
<sequence length="183" mass="20221">MSIKKMTLKKLFVASSIALSSSLVMANGVSYDYVQGGIQDYDDQFDGVEFEGAMSFNQNWYGKAELFKGDTNVGDADVDRIRLNVGFHTPINNSVDFVAEAGFEDYEVGGFDDSGFNALAGFRGMASSNFELGGYAQYSDVLESTDLTLEGRYHFNRNMSVGVEIGNDDELDNHYGANFRYSF</sequence>
<evidence type="ECO:0000313" key="3">
    <source>
        <dbReference type="Proteomes" id="UP000034071"/>
    </source>
</evidence>
<protein>
    <recommendedName>
        <fullName evidence="4">Outer membrane protein beta-barrel domain-containing protein</fullName>
    </recommendedName>
</protein>
<keyword evidence="3" id="KW-1185">Reference proteome</keyword>
<reference evidence="2 3" key="1">
    <citation type="submission" date="2015-02" db="EMBL/GenBank/DDBJ databases">
        <title>Complete genome sequence of Kangiella geojedonensis strain YCS-5T.</title>
        <authorList>
            <person name="Kim K.M."/>
        </authorList>
    </citation>
    <scope>NUCLEOTIDE SEQUENCE [LARGE SCALE GENOMIC DNA]</scope>
    <source>
        <strain evidence="2 3">YCS-5</strain>
    </source>
</reference>
<dbReference type="Proteomes" id="UP000034071">
    <property type="component" value="Chromosome"/>
</dbReference>
<proteinExistence type="predicted"/>
<name>A0A0F6TPZ6_9GAMM</name>
<keyword evidence="1" id="KW-0732">Signal</keyword>
<evidence type="ECO:0008006" key="4">
    <source>
        <dbReference type="Google" id="ProtNLM"/>
    </source>
</evidence>
<feature type="chain" id="PRO_5002510079" description="Outer membrane protein beta-barrel domain-containing protein" evidence="1">
    <location>
        <begin position="27"/>
        <end position="183"/>
    </location>
</feature>
<evidence type="ECO:0000256" key="1">
    <source>
        <dbReference type="SAM" id="SignalP"/>
    </source>
</evidence>
<dbReference type="HOGENOM" id="CLU_1473323_0_0_6"/>
<dbReference type="AlphaFoldDB" id="A0A0F6TPZ6"/>
<accession>A0A0F6TPZ6</accession>
<organism evidence="2 3">
    <name type="scientific">Kangiella geojedonensis</name>
    <dbReference type="NCBI Taxonomy" id="914150"/>
    <lineage>
        <taxon>Bacteria</taxon>
        <taxon>Pseudomonadati</taxon>
        <taxon>Pseudomonadota</taxon>
        <taxon>Gammaproteobacteria</taxon>
        <taxon>Kangiellales</taxon>
        <taxon>Kangiellaceae</taxon>
        <taxon>Kangiella</taxon>
    </lineage>
</organism>
<feature type="signal peptide" evidence="1">
    <location>
        <begin position="1"/>
        <end position="26"/>
    </location>
</feature>
<evidence type="ECO:0000313" key="2">
    <source>
        <dbReference type="EMBL" id="AKE51544.1"/>
    </source>
</evidence>
<gene>
    <name evidence="2" type="ORF">TQ33_0563</name>
</gene>
<dbReference type="KEGG" id="kge:TQ33_0563"/>
<dbReference type="EMBL" id="CP010975">
    <property type="protein sequence ID" value="AKE51544.1"/>
    <property type="molecule type" value="Genomic_DNA"/>
</dbReference>